<dbReference type="InParanoid" id="A0A0D2WTX4"/>
<dbReference type="OrthoDB" id="5953051at2759"/>
<feature type="region of interest" description="Disordered" evidence="3">
    <location>
        <begin position="186"/>
        <end position="227"/>
    </location>
</feature>
<proteinExistence type="inferred from homology"/>
<dbReference type="Pfam" id="PF10574">
    <property type="entry name" value="UPF0552"/>
    <property type="match status" value="1"/>
</dbReference>
<evidence type="ECO:0000313" key="4">
    <source>
        <dbReference type="EMBL" id="KJE95198.1"/>
    </source>
</evidence>
<dbReference type="PANTHER" id="PTHR31199:SF1">
    <property type="entry name" value="ARPIN"/>
    <property type="match status" value="1"/>
</dbReference>
<accession>A0A0D2WTX4</accession>
<dbReference type="Proteomes" id="UP000008743">
    <property type="component" value="Unassembled WGS sequence"/>
</dbReference>
<keyword evidence="5" id="KW-1185">Reference proteome</keyword>
<protein>
    <recommendedName>
        <fullName evidence="2">Arpin</fullName>
    </recommendedName>
</protein>
<evidence type="ECO:0000256" key="3">
    <source>
        <dbReference type="SAM" id="MobiDB-lite"/>
    </source>
</evidence>
<dbReference type="EMBL" id="KE346368">
    <property type="protein sequence ID" value="KJE95198.1"/>
    <property type="molecule type" value="Genomic_DNA"/>
</dbReference>
<dbReference type="AlphaFoldDB" id="A0A0D2WTX4"/>
<evidence type="ECO:0000256" key="1">
    <source>
        <dbReference type="ARBA" id="ARBA00008453"/>
    </source>
</evidence>
<evidence type="ECO:0000313" key="5">
    <source>
        <dbReference type="Proteomes" id="UP000008743"/>
    </source>
</evidence>
<organism evidence="4 5">
    <name type="scientific">Capsaspora owczarzaki (strain ATCC 30864)</name>
    <dbReference type="NCBI Taxonomy" id="595528"/>
    <lineage>
        <taxon>Eukaryota</taxon>
        <taxon>Filasterea</taxon>
        <taxon>Capsaspora</taxon>
    </lineage>
</organism>
<dbReference type="OMA" id="QTVAFWI"/>
<dbReference type="InterPro" id="IPR018889">
    <property type="entry name" value="Arpin"/>
</dbReference>
<feature type="compositionally biased region" description="Polar residues" evidence="3">
    <location>
        <begin position="186"/>
        <end position="197"/>
    </location>
</feature>
<name>A0A0D2WTX4_CAPO3</name>
<evidence type="ECO:0000256" key="2">
    <source>
        <dbReference type="ARBA" id="ARBA00019314"/>
    </source>
</evidence>
<dbReference type="PANTHER" id="PTHR31199">
    <property type="entry name" value="ARPIN"/>
    <property type="match status" value="1"/>
</dbReference>
<dbReference type="GO" id="GO:0051126">
    <property type="term" value="P:negative regulation of actin nucleation"/>
    <property type="evidence" value="ECO:0007669"/>
    <property type="project" value="InterPro"/>
</dbReference>
<dbReference type="STRING" id="595528.A0A0D2WTX4"/>
<dbReference type="PhylomeDB" id="A0A0D2WTX4"/>
<reference evidence="5" key="1">
    <citation type="submission" date="2011-02" db="EMBL/GenBank/DDBJ databases">
        <title>The Genome Sequence of Capsaspora owczarzaki ATCC 30864.</title>
        <authorList>
            <person name="Russ C."/>
            <person name="Cuomo C."/>
            <person name="Burger G."/>
            <person name="Gray M.W."/>
            <person name="Holland P.W.H."/>
            <person name="King N."/>
            <person name="Lang F.B.F."/>
            <person name="Roger A.J."/>
            <person name="Ruiz-Trillo I."/>
            <person name="Young S.K."/>
            <person name="Zeng Q."/>
            <person name="Gargeya S."/>
            <person name="Alvarado L."/>
            <person name="Berlin A."/>
            <person name="Chapman S.B."/>
            <person name="Chen Z."/>
            <person name="Freedman E."/>
            <person name="Gellesch M."/>
            <person name="Goldberg J."/>
            <person name="Griggs A."/>
            <person name="Gujja S."/>
            <person name="Heilman E."/>
            <person name="Heiman D."/>
            <person name="Howarth C."/>
            <person name="Mehta T."/>
            <person name="Neiman D."/>
            <person name="Pearson M."/>
            <person name="Roberts A."/>
            <person name="Saif S."/>
            <person name="Shea T."/>
            <person name="Shenoy N."/>
            <person name="Sisk P."/>
            <person name="Stolte C."/>
            <person name="Sykes S."/>
            <person name="White J."/>
            <person name="Yandava C."/>
            <person name="Haas B."/>
            <person name="Nusbaum C."/>
            <person name="Birren B."/>
        </authorList>
    </citation>
    <scope>NUCLEOTIDE SEQUENCE</scope>
    <source>
        <strain evidence="5">ATCC 30864</strain>
    </source>
</reference>
<dbReference type="RefSeq" id="XP_004346349.1">
    <property type="nucleotide sequence ID" value="XM_004346299.2"/>
</dbReference>
<gene>
    <name evidence="4" type="ORF">CAOG_005676</name>
</gene>
<sequence>MSREHMLYDDRALQSTPSTASNYAGSLSIGGSGVGVLFEGRFAERTRHTITDASGAKHRFIILHCDYVSAFRRQYDEKGKEIEANQGKTTKVNTGYLNSSYKLKDSDADAVSVDQLHRMVAPTVSKLARPGHATSGKTLEFWGEEDVLKKFEFYKGDGVRLKTRGESPFIETIARLDTATSQIANYSGDQPVGQSWTDKLMTKGKQTEANLSTKDKAGASADDSEWD</sequence>
<comment type="similarity">
    <text evidence="1">Belongs to the Arpin family.</text>
</comment>
<dbReference type="eggNOG" id="ENOG502R4IG">
    <property type="taxonomic scope" value="Eukaryota"/>
</dbReference>